<protein>
    <submittedName>
        <fullName evidence="1">Uncharacterized protein</fullName>
    </submittedName>
</protein>
<dbReference type="AlphaFoldDB" id="M8A816"/>
<evidence type="ECO:0000313" key="1">
    <source>
        <dbReference type="EMBL" id="EMS68166.1"/>
    </source>
</evidence>
<sequence length="81" mass="9199">MGPRGRGTRPGGPCQIIDIKMHRAKESYTKEETLFKSEARQDELLNDPNLTKSYCYNAMSNDGLSATSYAHFFHKLYVIKA</sequence>
<reference evidence="1" key="1">
    <citation type="journal article" date="2013" name="Nature">
        <title>Draft genome of the wheat A-genome progenitor Triticum urartu.</title>
        <authorList>
            <person name="Ling H.Q."/>
            <person name="Zhao S."/>
            <person name="Liu D."/>
            <person name="Wang J."/>
            <person name="Sun H."/>
            <person name="Zhang C."/>
            <person name="Fan H."/>
            <person name="Li D."/>
            <person name="Dong L."/>
            <person name="Tao Y."/>
            <person name="Gao C."/>
            <person name="Wu H."/>
            <person name="Li Y."/>
            <person name="Cui Y."/>
            <person name="Guo X."/>
            <person name="Zheng S."/>
            <person name="Wang B."/>
            <person name="Yu K."/>
            <person name="Liang Q."/>
            <person name="Yang W."/>
            <person name="Lou X."/>
            <person name="Chen J."/>
            <person name="Feng M."/>
            <person name="Jian J."/>
            <person name="Zhang X."/>
            <person name="Luo G."/>
            <person name="Jiang Y."/>
            <person name="Liu J."/>
            <person name="Wang Z."/>
            <person name="Sha Y."/>
            <person name="Zhang B."/>
            <person name="Wu H."/>
            <person name="Tang D."/>
            <person name="Shen Q."/>
            <person name="Xue P."/>
            <person name="Zou S."/>
            <person name="Wang X."/>
            <person name="Liu X."/>
            <person name="Wang F."/>
            <person name="Yang Y."/>
            <person name="An X."/>
            <person name="Dong Z."/>
            <person name="Zhang K."/>
            <person name="Zhang X."/>
            <person name="Luo M.C."/>
            <person name="Dvorak J."/>
            <person name="Tong Y."/>
            <person name="Wang J."/>
            <person name="Yang H."/>
            <person name="Li Z."/>
            <person name="Wang D."/>
            <person name="Zhang A."/>
            <person name="Wang J."/>
        </authorList>
    </citation>
    <scope>NUCLEOTIDE SEQUENCE</scope>
</reference>
<dbReference type="EMBL" id="KD009899">
    <property type="protein sequence ID" value="EMS68166.1"/>
    <property type="molecule type" value="Genomic_DNA"/>
</dbReference>
<accession>M8A816</accession>
<organism evidence="1">
    <name type="scientific">Triticum urartu</name>
    <name type="common">Red wild einkorn</name>
    <name type="synonym">Crithodium urartu</name>
    <dbReference type="NCBI Taxonomy" id="4572"/>
    <lineage>
        <taxon>Eukaryota</taxon>
        <taxon>Viridiplantae</taxon>
        <taxon>Streptophyta</taxon>
        <taxon>Embryophyta</taxon>
        <taxon>Tracheophyta</taxon>
        <taxon>Spermatophyta</taxon>
        <taxon>Magnoliopsida</taxon>
        <taxon>Liliopsida</taxon>
        <taxon>Poales</taxon>
        <taxon>Poaceae</taxon>
        <taxon>BOP clade</taxon>
        <taxon>Pooideae</taxon>
        <taxon>Triticodae</taxon>
        <taxon>Triticeae</taxon>
        <taxon>Triticinae</taxon>
        <taxon>Triticum</taxon>
    </lineage>
</organism>
<gene>
    <name evidence="1" type="ORF">TRIUR3_10922</name>
</gene>
<name>M8A816_TRIUA</name>
<proteinExistence type="predicted"/>